<dbReference type="NCBIfam" id="TIGR00444">
    <property type="entry name" value="mazG"/>
    <property type="match status" value="1"/>
</dbReference>
<dbReference type="InterPro" id="IPR048011">
    <property type="entry name" value="NTP-PPase_MazG-like_C"/>
</dbReference>
<organism evidence="4 5">
    <name type="scientific">Muricaecibacterium torontonense</name>
    <dbReference type="NCBI Taxonomy" id="3032871"/>
    <lineage>
        <taxon>Bacteria</taxon>
        <taxon>Bacillati</taxon>
        <taxon>Actinomycetota</taxon>
        <taxon>Coriobacteriia</taxon>
        <taxon>Coriobacteriales</taxon>
        <taxon>Atopobiaceae</taxon>
        <taxon>Muricaecibacterium</taxon>
    </lineage>
</organism>
<feature type="compositionally biased region" description="Low complexity" evidence="1">
    <location>
        <begin position="27"/>
        <end position="40"/>
    </location>
</feature>
<dbReference type="Gene3D" id="2.60.120.260">
    <property type="entry name" value="Galactose-binding domain-like"/>
    <property type="match status" value="1"/>
</dbReference>
<feature type="compositionally biased region" description="Basic residues" evidence="1">
    <location>
        <begin position="7"/>
        <end position="26"/>
    </location>
</feature>
<dbReference type="Pfam" id="PF03819">
    <property type="entry name" value="MazG"/>
    <property type="match status" value="1"/>
</dbReference>
<dbReference type="RefSeq" id="WP_136012331.1">
    <property type="nucleotide sequence ID" value="NZ_SRYE01000002.1"/>
</dbReference>
<dbReference type="SUPFAM" id="SSF52266">
    <property type="entry name" value="SGNH hydrolase"/>
    <property type="match status" value="1"/>
</dbReference>
<dbReference type="GO" id="GO:0006950">
    <property type="term" value="P:response to stress"/>
    <property type="evidence" value="ECO:0007669"/>
    <property type="project" value="UniProtKB-ARBA"/>
</dbReference>
<evidence type="ECO:0000259" key="3">
    <source>
        <dbReference type="Pfam" id="PF13472"/>
    </source>
</evidence>
<dbReference type="InterPro" id="IPR048015">
    <property type="entry name" value="NTP-PPase_MazG-like_N"/>
</dbReference>
<dbReference type="EC" id="3.6.1.9" evidence="4"/>
<name>A0A4S2F5R1_9ACTN</name>
<dbReference type="NCBIfam" id="NF007113">
    <property type="entry name" value="PRK09562.1"/>
    <property type="match status" value="1"/>
</dbReference>
<dbReference type="PANTHER" id="PTHR30522:SF0">
    <property type="entry name" value="NUCLEOSIDE TRIPHOSPHATE PYROPHOSPHOHYDROLASE"/>
    <property type="match status" value="1"/>
</dbReference>
<protein>
    <submittedName>
        <fullName evidence="4">Nucleoside triphosphate pyrophosphohydrolase</fullName>
        <ecNumber evidence="4">3.6.1.9</ecNumber>
    </submittedName>
</protein>
<evidence type="ECO:0000256" key="1">
    <source>
        <dbReference type="SAM" id="MobiDB-lite"/>
    </source>
</evidence>
<dbReference type="Proteomes" id="UP000310263">
    <property type="component" value="Unassembled WGS sequence"/>
</dbReference>
<dbReference type="SUPFAM" id="SSF101386">
    <property type="entry name" value="all-alpha NTP pyrophosphatases"/>
    <property type="match status" value="2"/>
</dbReference>
<dbReference type="GO" id="GO:0046081">
    <property type="term" value="P:dUTP catabolic process"/>
    <property type="evidence" value="ECO:0007669"/>
    <property type="project" value="TreeGrafter"/>
</dbReference>
<dbReference type="GO" id="GO:0046076">
    <property type="term" value="P:dTTP catabolic process"/>
    <property type="evidence" value="ECO:0007669"/>
    <property type="project" value="TreeGrafter"/>
</dbReference>
<dbReference type="CDD" id="cd11529">
    <property type="entry name" value="NTP-PPase_MazG_Cterm"/>
    <property type="match status" value="1"/>
</dbReference>
<proteinExistence type="predicted"/>
<feature type="domain" description="NTP pyrophosphohydrolase MazG-like" evidence="2">
    <location>
        <begin position="519"/>
        <end position="592"/>
    </location>
</feature>
<dbReference type="PANTHER" id="PTHR30522">
    <property type="entry name" value="NUCLEOSIDE TRIPHOSPHATE PYROPHOSPHOHYDROLASE"/>
    <property type="match status" value="1"/>
</dbReference>
<evidence type="ECO:0000259" key="2">
    <source>
        <dbReference type="Pfam" id="PF03819"/>
    </source>
</evidence>
<dbReference type="CDD" id="cd11528">
    <property type="entry name" value="NTP-PPase_MazG_Nterm"/>
    <property type="match status" value="1"/>
</dbReference>
<dbReference type="EMBL" id="SRYE01000002">
    <property type="protein sequence ID" value="TGY62601.1"/>
    <property type="molecule type" value="Genomic_DNA"/>
</dbReference>
<reference evidence="4 5" key="1">
    <citation type="submission" date="2019-04" db="EMBL/GenBank/DDBJ databases">
        <title>Microbes associate with the intestines of laboratory mice.</title>
        <authorList>
            <person name="Navarre W."/>
            <person name="Wong E."/>
            <person name="Huang K."/>
            <person name="Tropini C."/>
            <person name="Ng K."/>
            <person name="Yu B."/>
        </authorList>
    </citation>
    <scope>NUCLEOTIDE SEQUENCE [LARGE SCALE GENOMIC DNA]</scope>
    <source>
        <strain evidence="4 5">NM07_P-09</strain>
    </source>
</reference>
<dbReference type="InterPro" id="IPR004518">
    <property type="entry name" value="MazG-like_dom"/>
</dbReference>
<gene>
    <name evidence="4" type="primary">mazG</name>
    <name evidence="4" type="ORF">E5334_04100</name>
</gene>
<dbReference type="FunFam" id="1.10.287.1080:FF:000001">
    <property type="entry name" value="Nucleoside triphosphate pyrophosphohydrolase"/>
    <property type="match status" value="1"/>
</dbReference>
<keyword evidence="5" id="KW-1185">Reference proteome</keyword>
<dbReference type="Gene3D" id="3.40.50.1110">
    <property type="entry name" value="SGNH hydrolase"/>
    <property type="match status" value="1"/>
</dbReference>
<evidence type="ECO:0000313" key="5">
    <source>
        <dbReference type="Proteomes" id="UP000310263"/>
    </source>
</evidence>
<dbReference type="AlphaFoldDB" id="A0A4S2F5R1"/>
<dbReference type="GO" id="GO:0047429">
    <property type="term" value="F:nucleoside triphosphate diphosphatase activity"/>
    <property type="evidence" value="ECO:0007669"/>
    <property type="project" value="UniProtKB-EC"/>
</dbReference>
<accession>A0A4S2F5R1</accession>
<feature type="region of interest" description="Disordered" evidence="1">
    <location>
        <begin position="1"/>
        <end position="49"/>
    </location>
</feature>
<dbReference type="CDD" id="cd00229">
    <property type="entry name" value="SGNH_hydrolase"/>
    <property type="match status" value="1"/>
</dbReference>
<evidence type="ECO:0000313" key="4">
    <source>
        <dbReference type="EMBL" id="TGY62601.1"/>
    </source>
</evidence>
<dbReference type="GO" id="GO:0006203">
    <property type="term" value="P:dGTP catabolic process"/>
    <property type="evidence" value="ECO:0007669"/>
    <property type="project" value="TreeGrafter"/>
</dbReference>
<keyword evidence="4" id="KW-0378">Hydrolase</keyword>
<dbReference type="Gene3D" id="1.10.287.1080">
    <property type="entry name" value="MazG-like"/>
    <property type="match status" value="2"/>
</dbReference>
<dbReference type="GO" id="GO:0046061">
    <property type="term" value="P:dATP catabolic process"/>
    <property type="evidence" value="ECO:0007669"/>
    <property type="project" value="TreeGrafter"/>
</dbReference>
<dbReference type="InterPro" id="IPR013830">
    <property type="entry name" value="SGNH_hydro"/>
</dbReference>
<dbReference type="GO" id="GO:0046047">
    <property type="term" value="P:TTP catabolic process"/>
    <property type="evidence" value="ECO:0007669"/>
    <property type="project" value="TreeGrafter"/>
</dbReference>
<comment type="caution">
    <text evidence="4">The sequence shown here is derived from an EMBL/GenBank/DDBJ whole genome shotgun (WGS) entry which is preliminary data.</text>
</comment>
<dbReference type="OrthoDB" id="9808939at2"/>
<dbReference type="Pfam" id="PF13472">
    <property type="entry name" value="Lipase_GDSL_2"/>
    <property type="match status" value="1"/>
</dbReference>
<dbReference type="InterPro" id="IPR036514">
    <property type="entry name" value="SGNH_hydro_sf"/>
</dbReference>
<dbReference type="GO" id="GO:0046052">
    <property type="term" value="P:UTP catabolic process"/>
    <property type="evidence" value="ECO:0007669"/>
    <property type="project" value="TreeGrafter"/>
</dbReference>
<feature type="domain" description="SGNH hydrolase-type esterase" evidence="3">
    <location>
        <begin position="266"/>
        <end position="427"/>
    </location>
</feature>
<dbReference type="InterPro" id="IPR011551">
    <property type="entry name" value="NTP_PyrPHydrolase_MazG"/>
</dbReference>
<sequence>MSAKASKAMKGKTTRRAKVKGRKAKKAAAPATSRGASRTSQAKALPQLPPAEQRRWSLFSASRSKPLVPEVLDRDGQAVPKDQAPSVVRYLQGCVTARVRDGGLVQPERFSAAQLDYLHSVGRGHRADATAGVCLAFSTRATCLSLEVEVLQDLSHDAADARLMSELLARQEAQGRTKLLAEEGAWVPRSTTAPAAGLMDGLGLEAGGRFYGARVESGTAEFELDNPDRALTTCRLWLPSLMSVAVGNLRANDRLEPLAPAPLLLCLGDSITQGFMAGSPAHSLGANLARELGCQLLNQGISGHVFDDETLKGMSSVRQAAPALVTVAYGTNDWAKVASAKEIRTQARRYLERLTQLFDPSTIFVISPLWRADKDVSASGKPLGWVRKTLKKLCDDMDISYVDGKDLVPHDPLYFGDGRLHPNAAGYLHYSEGVLQALAAARFPASLQAVRAGKAAPQPGLAPFSAAGAAASEPSLEAQVDAVSQERPGAPQTHPDFDALVRTIWRLRQPDGCPWDREQTHASIKKNMVEEAYEAVDAIEAADDAHLQEELGDVLMQVLLHAQIAQDDGAFGIDDVLCGLNAKLVRRHPHVFGAQDASNPEEVLSIWETVKSRERANAQAPQGLLDSVPRALPALMECQKISKRAARAGFDWDSPEAVWDKVDEERAEYLAEPQGSAAVAVEFGDLLFALVNVGRKAGIDCEEALRASNAKFRRRWQGVEELCHQLGKEPHQLSTQELNELWDQVKAAEKDAPSRA</sequence>